<dbReference type="Pfam" id="PF00067">
    <property type="entry name" value="p450"/>
    <property type="match status" value="1"/>
</dbReference>
<keyword evidence="4 8" id="KW-0560">Oxidoreductase</keyword>
<feature type="chain" id="PRO_5044792298" description="Cytochrome P450" evidence="9">
    <location>
        <begin position="26"/>
        <end position="566"/>
    </location>
</feature>
<proteinExistence type="inferred from homology"/>
<dbReference type="FunFam" id="1.10.630.10:FF:000026">
    <property type="entry name" value="Cytochrome P450 82C4"/>
    <property type="match status" value="1"/>
</dbReference>
<dbReference type="PRINTS" id="PR00463">
    <property type="entry name" value="EP450I"/>
</dbReference>
<reference evidence="10 11" key="1">
    <citation type="submission" date="2024-08" db="EMBL/GenBank/DDBJ databases">
        <title>Insights into the chromosomal genome structure of Flemingia macrophylla.</title>
        <authorList>
            <person name="Ding Y."/>
            <person name="Zhao Y."/>
            <person name="Bi W."/>
            <person name="Wu M."/>
            <person name="Zhao G."/>
            <person name="Gong Y."/>
            <person name="Li W."/>
            <person name="Zhang P."/>
        </authorList>
    </citation>
    <scope>NUCLEOTIDE SEQUENCE [LARGE SCALE GENOMIC DNA]</scope>
    <source>
        <strain evidence="10">DYQJB</strain>
        <tissue evidence="10">Leaf</tissue>
    </source>
</reference>
<organism evidence="10 11">
    <name type="scientific">Flemingia macrophylla</name>
    <dbReference type="NCBI Taxonomy" id="520843"/>
    <lineage>
        <taxon>Eukaryota</taxon>
        <taxon>Viridiplantae</taxon>
        <taxon>Streptophyta</taxon>
        <taxon>Embryophyta</taxon>
        <taxon>Tracheophyta</taxon>
        <taxon>Spermatophyta</taxon>
        <taxon>Magnoliopsida</taxon>
        <taxon>eudicotyledons</taxon>
        <taxon>Gunneridae</taxon>
        <taxon>Pentapetalae</taxon>
        <taxon>rosids</taxon>
        <taxon>fabids</taxon>
        <taxon>Fabales</taxon>
        <taxon>Fabaceae</taxon>
        <taxon>Papilionoideae</taxon>
        <taxon>50 kb inversion clade</taxon>
        <taxon>NPAAA clade</taxon>
        <taxon>indigoferoid/millettioid clade</taxon>
        <taxon>Phaseoleae</taxon>
        <taxon>Flemingia</taxon>
    </lineage>
</organism>
<dbReference type="InterPro" id="IPR036396">
    <property type="entry name" value="Cyt_P450_sf"/>
</dbReference>
<dbReference type="AlphaFoldDB" id="A0ABD1MGU6"/>
<evidence type="ECO:0000256" key="6">
    <source>
        <dbReference type="ARBA" id="ARBA00023033"/>
    </source>
</evidence>
<dbReference type="EMBL" id="JBGMDY010000005">
    <property type="protein sequence ID" value="KAL2334966.1"/>
    <property type="molecule type" value="Genomic_DNA"/>
</dbReference>
<gene>
    <name evidence="10" type="ORF">Fmac_016179</name>
</gene>
<dbReference type="Gene3D" id="1.10.630.10">
    <property type="entry name" value="Cytochrome P450"/>
    <property type="match status" value="1"/>
</dbReference>
<feature type="binding site" description="axial binding residue" evidence="7">
    <location>
        <position position="468"/>
    </location>
    <ligand>
        <name>heme</name>
        <dbReference type="ChEBI" id="CHEBI:30413"/>
    </ligand>
    <ligandPart>
        <name>Fe</name>
        <dbReference type="ChEBI" id="CHEBI:18248"/>
    </ligandPart>
</feature>
<evidence type="ECO:0000256" key="4">
    <source>
        <dbReference type="ARBA" id="ARBA00023002"/>
    </source>
</evidence>
<dbReference type="InterPro" id="IPR050651">
    <property type="entry name" value="Plant_Cytochrome_P450_Monoox"/>
</dbReference>
<dbReference type="PANTHER" id="PTHR47947">
    <property type="entry name" value="CYTOCHROME P450 82C3-RELATED"/>
    <property type="match status" value="1"/>
</dbReference>
<dbReference type="Proteomes" id="UP001603857">
    <property type="component" value="Unassembled WGS sequence"/>
</dbReference>
<dbReference type="PANTHER" id="PTHR47947:SF49">
    <property type="entry name" value="CYTOCHROME P450 FAMILY PROTEIN"/>
    <property type="match status" value="1"/>
</dbReference>
<keyword evidence="2 7" id="KW-0349">Heme</keyword>
<evidence type="ECO:0000256" key="9">
    <source>
        <dbReference type="SAM" id="SignalP"/>
    </source>
</evidence>
<evidence type="ECO:0000313" key="10">
    <source>
        <dbReference type="EMBL" id="KAL2334966.1"/>
    </source>
</evidence>
<keyword evidence="11" id="KW-1185">Reference proteome</keyword>
<evidence type="ECO:0000256" key="5">
    <source>
        <dbReference type="ARBA" id="ARBA00023004"/>
    </source>
</evidence>
<keyword evidence="3 7" id="KW-0479">Metal-binding</keyword>
<dbReference type="GO" id="GO:0046872">
    <property type="term" value="F:metal ion binding"/>
    <property type="evidence" value="ECO:0007669"/>
    <property type="project" value="UniProtKB-KW"/>
</dbReference>
<evidence type="ECO:0000313" key="11">
    <source>
        <dbReference type="Proteomes" id="UP001603857"/>
    </source>
</evidence>
<evidence type="ECO:0000256" key="2">
    <source>
        <dbReference type="ARBA" id="ARBA00022617"/>
    </source>
</evidence>
<dbReference type="InterPro" id="IPR001128">
    <property type="entry name" value="Cyt_P450"/>
</dbReference>
<protein>
    <recommendedName>
        <fullName evidence="12">Cytochrome P450</fullName>
    </recommendedName>
</protein>
<comment type="cofactor">
    <cofactor evidence="7">
        <name>heme</name>
        <dbReference type="ChEBI" id="CHEBI:30413"/>
    </cofactor>
</comment>
<dbReference type="InterPro" id="IPR017972">
    <property type="entry name" value="Cyt_P450_CS"/>
</dbReference>
<evidence type="ECO:0000256" key="1">
    <source>
        <dbReference type="ARBA" id="ARBA00010617"/>
    </source>
</evidence>
<keyword evidence="9" id="KW-0732">Signal</keyword>
<comment type="similarity">
    <text evidence="1 8">Belongs to the cytochrome P450 family.</text>
</comment>
<evidence type="ECO:0000256" key="8">
    <source>
        <dbReference type="RuleBase" id="RU000461"/>
    </source>
</evidence>
<evidence type="ECO:0000256" key="7">
    <source>
        <dbReference type="PIRSR" id="PIRSR602401-1"/>
    </source>
</evidence>
<dbReference type="PROSITE" id="PS00086">
    <property type="entry name" value="CYTOCHROME_P450"/>
    <property type="match status" value="1"/>
</dbReference>
<dbReference type="CDD" id="cd20654">
    <property type="entry name" value="CYP82"/>
    <property type="match status" value="1"/>
</dbReference>
<evidence type="ECO:0008006" key="12">
    <source>
        <dbReference type="Google" id="ProtNLM"/>
    </source>
</evidence>
<dbReference type="InterPro" id="IPR002401">
    <property type="entry name" value="Cyt_P450_E_grp-I"/>
</dbReference>
<dbReference type="SUPFAM" id="SSF48264">
    <property type="entry name" value="Cytochrome P450"/>
    <property type="match status" value="1"/>
</dbReference>
<name>A0ABD1MGU6_9FABA</name>
<sequence>MDPLLITLLLSLIPLLVFLLRRSKAQALKEAPTVPGAWPIIGHLPLLARNPSTHHLLGSLADAHGPLFTIKLGTHKTLVISNSQIAKECYTTNDVVVSDRPYLVAVQNMTYNNAMVGFAPYGPFWRDMRRNVNSAFLADHRIDSLVPIRTNELQTSIKELYQKWKLNNVGLLNDVRICLYGNSKDGLLMVDMKQWLKELALNVVVRMVAGKRYFGEKAVVEEEEAQRWLKALREYMRLMGAFAVGDAVPWLRWLDIGGLEKAMKEKFKELDAVVAEWLEEHRRKRDSKGDIDGDFIHVMLSMIDGTNVHGFDSDTVIKATAMALIIGGTDTSSATHIWTLCLLLENPHTLEKVMEEIDNHIGKKRWVTESDTNKLVYLQATVKESLRLFPPTPLSALREFREDCTLGGYHVKKGTRLMTNLWKIQTDPEIWLEPLKFKPERFLTTHKNVDVKGRHFELIPFGSGRRICPGISFGLRATHFTLASLLHSFQVSKTSNEPLDMSASVEITNVKLTPLESVDLKAFFFSRFDLDAMRGGTLFDKVDLDMVLVEEVDGEVGGESGFEFES</sequence>
<comment type="caution">
    <text evidence="10">The sequence shown here is derived from an EMBL/GenBank/DDBJ whole genome shotgun (WGS) entry which is preliminary data.</text>
</comment>
<accession>A0ABD1MGU6</accession>
<evidence type="ECO:0000256" key="3">
    <source>
        <dbReference type="ARBA" id="ARBA00022723"/>
    </source>
</evidence>
<keyword evidence="6 8" id="KW-0503">Monooxygenase</keyword>
<keyword evidence="5 7" id="KW-0408">Iron</keyword>
<feature type="signal peptide" evidence="9">
    <location>
        <begin position="1"/>
        <end position="25"/>
    </location>
</feature>
<dbReference type="PRINTS" id="PR00385">
    <property type="entry name" value="P450"/>
</dbReference>
<dbReference type="GO" id="GO:0004497">
    <property type="term" value="F:monooxygenase activity"/>
    <property type="evidence" value="ECO:0007669"/>
    <property type="project" value="UniProtKB-KW"/>
</dbReference>